<keyword evidence="2" id="KW-0812">Transmembrane</keyword>
<feature type="transmembrane region" description="Helical" evidence="2">
    <location>
        <begin position="92"/>
        <end position="117"/>
    </location>
</feature>
<accession>A0A9D2J2S2</accession>
<dbReference type="Pfam" id="PF11992">
    <property type="entry name" value="TgpA_N"/>
    <property type="match status" value="1"/>
</dbReference>
<feature type="transmembrane region" description="Helical" evidence="2">
    <location>
        <begin position="144"/>
        <end position="169"/>
    </location>
</feature>
<dbReference type="Pfam" id="PF01841">
    <property type="entry name" value="Transglut_core"/>
    <property type="match status" value="1"/>
</dbReference>
<sequence>MSAGTPASAPARRRDQRAERLRTKLLDPLRTWATPPHLINAVVPLLLIGMAIAPLQAVYLDASLYVTVIGGLLLGGMIAVAGAAYRLSVLTILSASVVGFFVFGALAAPSTALLGVVPTPRTWQLMGLGMVTVWKHVLTVTPPLGAGGVVLLLPYVLTFVGSVVAVTISLRARRRYSLSLLIPAVVLVAAILFATHLPVLAGVLGVLAVLITITWVAWRAGRLELNRVLAVAIVLGVAALGGTGASVFAAPEAPRVVLRDYVEPPPDPQDFPSPLAGYREYADDLAETDLFTVDGLPEGGTRLRLAALDSYDGLVWSVTGESTPGTGVFRRIGERIEVEIPEDAYTLDVAVTGYQDRWVLNAGGTVDVDFLGGQTEDLTESFYYNSATDTGMVLAGLSEGDDVELVADPAAQVDAEDVTELAVADVTLPEPQNVPDAIGSMASQFSEDANTPYAKIEAVAAALSTQGFFSHGLEGEVPSRPGHGEARLQEMLEGEQMVGDAEQYAAAMALMVRALGYPARVVLGFDVPDAGTVTLTGNDVTAWVEVPFEGVGWVPFFPTPDEDQIPQAEDPDPADHPQPQVLQPPPPPEEPPDVPPQDRDDTQVDNQDYTKEGDPVLWPLITAAVGVPLLLLLSPFLLILLAKGLRRRRRRTRGTTVERISGGWDELRDVLVDLRIPVAAGKTRREAAVDVHPRAPGAGVLTLATRADAAVFAPEDPDEEQTGQYWQDVQRAGPTIAATMPWRHRLRARISGRSLRRRYRRR</sequence>
<evidence type="ECO:0000313" key="5">
    <source>
        <dbReference type="Proteomes" id="UP000824037"/>
    </source>
</evidence>
<evidence type="ECO:0000313" key="4">
    <source>
        <dbReference type="EMBL" id="HIZ34388.1"/>
    </source>
</evidence>
<dbReference type="PANTHER" id="PTHR42736">
    <property type="entry name" value="PROTEIN-GLUTAMINE GAMMA-GLUTAMYLTRANSFERASE"/>
    <property type="match status" value="1"/>
</dbReference>
<dbReference type="EMBL" id="DXBY01000026">
    <property type="protein sequence ID" value="HIZ34388.1"/>
    <property type="molecule type" value="Genomic_DNA"/>
</dbReference>
<name>A0A9D2J2S2_9MICO</name>
<dbReference type="Proteomes" id="UP000824037">
    <property type="component" value="Unassembled WGS sequence"/>
</dbReference>
<gene>
    <name evidence="4" type="ORF">H9815_01315</name>
</gene>
<feature type="compositionally biased region" description="Basic and acidic residues" evidence="1">
    <location>
        <begin position="596"/>
        <end position="611"/>
    </location>
</feature>
<keyword evidence="2" id="KW-0472">Membrane</keyword>
<feature type="transmembrane region" description="Helical" evidence="2">
    <location>
        <begin position="38"/>
        <end position="58"/>
    </location>
</feature>
<reference evidence="4" key="1">
    <citation type="journal article" date="2021" name="PeerJ">
        <title>Extensive microbial diversity within the chicken gut microbiome revealed by metagenomics and culture.</title>
        <authorList>
            <person name="Gilroy R."/>
            <person name="Ravi A."/>
            <person name="Getino M."/>
            <person name="Pursley I."/>
            <person name="Horton D.L."/>
            <person name="Alikhan N.F."/>
            <person name="Baker D."/>
            <person name="Gharbi K."/>
            <person name="Hall N."/>
            <person name="Watson M."/>
            <person name="Adriaenssens E.M."/>
            <person name="Foster-Nyarko E."/>
            <person name="Jarju S."/>
            <person name="Secka A."/>
            <person name="Antonio M."/>
            <person name="Oren A."/>
            <person name="Chaudhuri R.R."/>
            <person name="La Ragione R."/>
            <person name="Hildebrand F."/>
            <person name="Pallen M.J."/>
        </authorList>
    </citation>
    <scope>NUCLEOTIDE SEQUENCE</scope>
    <source>
        <strain evidence="4">ChiGjej4B4-7305</strain>
    </source>
</reference>
<evidence type="ECO:0000256" key="2">
    <source>
        <dbReference type="SAM" id="Phobius"/>
    </source>
</evidence>
<organism evidence="4 5">
    <name type="scientific">Candidatus Ruania gallistercoris</name>
    <dbReference type="NCBI Taxonomy" id="2838746"/>
    <lineage>
        <taxon>Bacteria</taxon>
        <taxon>Bacillati</taxon>
        <taxon>Actinomycetota</taxon>
        <taxon>Actinomycetes</taxon>
        <taxon>Micrococcales</taxon>
        <taxon>Ruaniaceae</taxon>
        <taxon>Ruania</taxon>
    </lineage>
</organism>
<feature type="transmembrane region" description="Helical" evidence="2">
    <location>
        <begin position="176"/>
        <end position="193"/>
    </location>
</feature>
<dbReference type="SUPFAM" id="SSF54001">
    <property type="entry name" value="Cysteine proteinases"/>
    <property type="match status" value="1"/>
</dbReference>
<feature type="transmembrane region" description="Helical" evidence="2">
    <location>
        <begin position="616"/>
        <end position="641"/>
    </location>
</feature>
<feature type="transmembrane region" description="Helical" evidence="2">
    <location>
        <begin position="64"/>
        <end position="85"/>
    </location>
</feature>
<dbReference type="InterPro" id="IPR002931">
    <property type="entry name" value="Transglutaminase-like"/>
</dbReference>
<dbReference type="Gene3D" id="3.10.620.30">
    <property type="match status" value="1"/>
</dbReference>
<feature type="transmembrane region" description="Helical" evidence="2">
    <location>
        <begin position="199"/>
        <end position="218"/>
    </location>
</feature>
<evidence type="ECO:0000259" key="3">
    <source>
        <dbReference type="SMART" id="SM00460"/>
    </source>
</evidence>
<feature type="transmembrane region" description="Helical" evidence="2">
    <location>
        <begin position="230"/>
        <end position="250"/>
    </location>
</feature>
<keyword evidence="2" id="KW-1133">Transmembrane helix</keyword>
<dbReference type="InterPro" id="IPR021878">
    <property type="entry name" value="TgpA_N"/>
</dbReference>
<proteinExistence type="predicted"/>
<dbReference type="InterPro" id="IPR038765">
    <property type="entry name" value="Papain-like_cys_pep_sf"/>
</dbReference>
<protein>
    <submittedName>
        <fullName evidence="4">DUF3488 and transglutaminase-like domain-containing protein</fullName>
    </submittedName>
</protein>
<comment type="caution">
    <text evidence="4">The sequence shown here is derived from an EMBL/GenBank/DDBJ whole genome shotgun (WGS) entry which is preliminary data.</text>
</comment>
<evidence type="ECO:0000256" key="1">
    <source>
        <dbReference type="SAM" id="MobiDB-lite"/>
    </source>
</evidence>
<dbReference type="AlphaFoldDB" id="A0A9D2J2S2"/>
<dbReference type="InterPro" id="IPR052901">
    <property type="entry name" value="Bact_TGase-like"/>
</dbReference>
<feature type="compositionally biased region" description="Acidic residues" evidence="1">
    <location>
        <begin position="560"/>
        <end position="572"/>
    </location>
</feature>
<feature type="region of interest" description="Disordered" evidence="1">
    <location>
        <begin position="557"/>
        <end position="611"/>
    </location>
</feature>
<dbReference type="PANTHER" id="PTHR42736:SF1">
    <property type="entry name" value="PROTEIN-GLUTAMINE GAMMA-GLUTAMYLTRANSFERASE"/>
    <property type="match status" value="1"/>
</dbReference>
<feature type="compositionally biased region" description="Pro residues" evidence="1">
    <location>
        <begin position="582"/>
        <end position="595"/>
    </location>
</feature>
<feature type="domain" description="Transglutaminase-like" evidence="3">
    <location>
        <begin position="493"/>
        <end position="560"/>
    </location>
</feature>
<reference evidence="4" key="2">
    <citation type="submission" date="2021-04" db="EMBL/GenBank/DDBJ databases">
        <authorList>
            <person name="Gilroy R."/>
        </authorList>
    </citation>
    <scope>NUCLEOTIDE SEQUENCE</scope>
    <source>
        <strain evidence="4">ChiGjej4B4-7305</strain>
    </source>
</reference>
<dbReference type="SMART" id="SM00460">
    <property type="entry name" value="TGc"/>
    <property type="match status" value="1"/>
</dbReference>